<dbReference type="InterPro" id="IPR027268">
    <property type="entry name" value="Peptidase_M4/M1_CTD_sf"/>
</dbReference>
<dbReference type="EMBL" id="QLII01000001">
    <property type="protein sequence ID" value="RAI77836.1"/>
    <property type="molecule type" value="Genomic_DNA"/>
</dbReference>
<reference evidence="2 3" key="1">
    <citation type="submission" date="2018-06" db="EMBL/GenBank/DDBJ databases">
        <title>Spirosoma sp. HMF3257 Genome sequencing and assembly.</title>
        <authorList>
            <person name="Kang H."/>
            <person name="Cha I."/>
            <person name="Kim H."/>
            <person name="Kang J."/>
            <person name="Joh K."/>
        </authorList>
    </citation>
    <scope>NUCLEOTIDE SEQUENCE [LARGE SCALE GENOMIC DNA]</scope>
    <source>
        <strain evidence="2 3">HMF3257</strain>
    </source>
</reference>
<feature type="transmembrane region" description="Helical" evidence="1">
    <location>
        <begin position="311"/>
        <end position="328"/>
    </location>
</feature>
<evidence type="ECO:0000313" key="2">
    <source>
        <dbReference type="EMBL" id="RAI77836.1"/>
    </source>
</evidence>
<comment type="caution">
    <text evidence="2">The sequence shown here is derived from an EMBL/GenBank/DDBJ whole genome shotgun (WGS) entry which is preliminary data.</text>
</comment>
<gene>
    <name evidence="2" type="ORF">HMF3257_33595</name>
</gene>
<protein>
    <submittedName>
        <fullName evidence="2">Uncharacterized protein</fullName>
    </submittedName>
</protein>
<feature type="transmembrane region" description="Helical" evidence="1">
    <location>
        <begin position="184"/>
        <end position="214"/>
    </location>
</feature>
<dbReference type="AlphaFoldDB" id="A0A327NUZ4"/>
<organism evidence="2 3">
    <name type="scientific">Spirosoma telluris</name>
    <dbReference type="NCBI Taxonomy" id="2183553"/>
    <lineage>
        <taxon>Bacteria</taxon>
        <taxon>Pseudomonadati</taxon>
        <taxon>Bacteroidota</taxon>
        <taxon>Cytophagia</taxon>
        <taxon>Cytophagales</taxon>
        <taxon>Cytophagaceae</taxon>
        <taxon>Spirosoma</taxon>
    </lineage>
</organism>
<dbReference type="RefSeq" id="WP_111348903.1">
    <property type="nucleotide sequence ID" value="NZ_QLII01000001.1"/>
</dbReference>
<feature type="transmembrane region" description="Helical" evidence="1">
    <location>
        <begin position="145"/>
        <end position="164"/>
    </location>
</feature>
<evidence type="ECO:0000256" key="1">
    <source>
        <dbReference type="SAM" id="Phobius"/>
    </source>
</evidence>
<feature type="transmembrane region" description="Helical" evidence="1">
    <location>
        <begin position="234"/>
        <end position="251"/>
    </location>
</feature>
<keyword evidence="3" id="KW-1185">Reference proteome</keyword>
<evidence type="ECO:0000313" key="3">
    <source>
        <dbReference type="Proteomes" id="UP000249016"/>
    </source>
</evidence>
<proteinExistence type="predicted"/>
<dbReference type="Pfam" id="PF12730">
    <property type="entry name" value="ABC2_membrane_4"/>
    <property type="match status" value="1"/>
</dbReference>
<sequence length="727" mass="81697">MARESVENLPFSDDPAGLFAYSDMFFINRLLWLGLSLGALAYAEQHFSFDFFARTQPQQSPALRVSAHTTFSKLPAVKPQFGGWLSWQTSWRLTKLEFSNLVRQPVFLITVGLLVLLAILLTTMLGLNPDFPELPVTSRMTALRLSLGLFIGLFLLVMTGELIFQERTVGFWPIYDALPQSNFVLLLAKLLALTGSAALLTVGLFLTGVGVQLGSGFSDIDWGRYVADLLTDGFLRYCQLIALGAFVAALVNNRILSHIISLLLFAALAFWYQASKSEPSIFLYSFLPGSATYSDLIGFGPNTALRPVLHIVWWCIAGVLGTSFLLTWNRGIVASLPERIGQWRNQFNWPFRLAFLVFGILLGFSIWQTQQRLLALPATQSIQYKTSTMAIPSVSGQSINVHILHRHPYQVQHMLRAAKIAMHRGEQLFGAYPYTDLQIKEIPVGAVDILSKPGQLLISEKQGWIADNRQPDKLDHIDYLISREVFKQWLVHRLTPKQQSGDGFIRQSLAEYLALQQVAKQYGPERLRQRLDQRASWYAASRQHSRKAESALLQSSGNDALERGRAALALNSIEQVWGDKPLSFTISQFYKKAVQQPDAATASAFSDELAHQLPDSLDYLKTYLSEPVWFDFKIGRVANLANGLTVEIITSKWRENKNGQRQPVPINDYIPLAVLDQNGHTVYRQLVNPNPDERFVSLPPLPNARKVIVDPLGAWPEPNKRDNSKIF</sequence>
<feature type="transmembrane region" description="Helical" evidence="1">
    <location>
        <begin position="20"/>
        <end position="43"/>
    </location>
</feature>
<dbReference type="Gene3D" id="1.10.390.10">
    <property type="entry name" value="Neutral Protease Domain 2"/>
    <property type="match status" value="1"/>
</dbReference>
<feature type="transmembrane region" description="Helical" evidence="1">
    <location>
        <begin position="105"/>
        <end position="125"/>
    </location>
</feature>
<accession>A0A327NUZ4</accession>
<feature type="transmembrane region" description="Helical" evidence="1">
    <location>
        <begin position="349"/>
        <end position="367"/>
    </location>
</feature>
<dbReference type="OrthoDB" id="910223at2"/>
<keyword evidence="1" id="KW-0472">Membrane</keyword>
<name>A0A327NUZ4_9BACT</name>
<dbReference type="Proteomes" id="UP000249016">
    <property type="component" value="Unassembled WGS sequence"/>
</dbReference>
<keyword evidence="1" id="KW-1133">Transmembrane helix</keyword>
<keyword evidence="1" id="KW-0812">Transmembrane</keyword>
<feature type="transmembrane region" description="Helical" evidence="1">
    <location>
        <begin position="256"/>
        <end position="274"/>
    </location>
</feature>